<dbReference type="PANTHER" id="PTHR37534">
    <property type="entry name" value="TRANSCRIPTIONAL ACTIVATOR PROTEIN UGA3"/>
    <property type="match status" value="1"/>
</dbReference>
<dbReference type="OrthoDB" id="5130013at2759"/>
<dbReference type="EMBL" id="KV878141">
    <property type="protein sequence ID" value="OJJ08918.1"/>
    <property type="molecule type" value="Genomic_DNA"/>
</dbReference>
<dbReference type="InterPro" id="IPR001138">
    <property type="entry name" value="Zn2Cys6_DnaBD"/>
</dbReference>
<dbReference type="GO" id="GO:0045944">
    <property type="term" value="P:positive regulation of transcription by RNA polymerase II"/>
    <property type="evidence" value="ECO:0007669"/>
    <property type="project" value="TreeGrafter"/>
</dbReference>
<keyword evidence="3" id="KW-0238">DNA-binding</keyword>
<dbReference type="VEuPathDB" id="FungiDB:ASPVEDRAFT_48046"/>
<dbReference type="GeneID" id="63729447"/>
<evidence type="ECO:0000256" key="5">
    <source>
        <dbReference type="ARBA" id="ARBA00023242"/>
    </source>
</evidence>
<feature type="domain" description="Zn(2)-C6 fungal-type" evidence="6">
    <location>
        <begin position="4"/>
        <end position="32"/>
    </location>
</feature>
<dbReference type="RefSeq" id="XP_040674680.1">
    <property type="nucleotide sequence ID" value="XM_040813936.1"/>
</dbReference>
<protein>
    <recommendedName>
        <fullName evidence="6">Zn(2)-C6 fungal-type domain-containing protein</fullName>
    </recommendedName>
</protein>
<dbReference type="GO" id="GO:0008270">
    <property type="term" value="F:zinc ion binding"/>
    <property type="evidence" value="ECO:0007669"/>
    <property type="project" value="InterPro"/>
</dbReference>
<dbReference type="SUPFAM" id="SSF57701">
    <property type="entry name" value="Zn2/Cys6 DNA-binding domain"/>
    <property type="match status" value="1"/>
</dbReference>
<dbReference type="Pfam" id="PF00172">
    <property type="entry name" value="Zn_clus"/>
    <property type="match status" value="1"/>
</dbReference>
<keyword evidence="2" id="KW-0805">Transcription regulation</keyword>
<accession>A0A1L9Q5F6</accession>
<evidence type="ECO:0000313" key="8">
    <source>
        <dbReference type="Proteomes" id="UP000184073"/>
    </source>
</evidence>
<dbReference type="STRING" id="1036611.A0A1L9Q5F6"/>
<dbReference type="Proteomes" id="UP000184073">
    <property type="component" value="Unassembled WGS sequence"/>
</dbReference>
<dbReference type="InterPro" id="IPR036864">
    <property type="entry name" value="Zn2-C6_fun-type_DNA-bd_sf"/>
</dbReference>
<name>A0A1L9Q5F6_ASPVE</name>
<organism evidence="7 8">
    <name type="scientific">Aspergillus versicolor CBS 583.65</name>
    <dbReference type="NCBI Taxonomy" id="1036611"/>
    <lineage>
        <taxon>Eukaryota</taxon>
        <taxon>Fungi</taxon>
        <taxon>Dikarya</taxon>
        <taxon>Ascomycota</taxon>
        <taxon>Pezizomycotina</taxon>
        <taxon>Eurotiomycetes</taxon>
        <taxon>Eurotiomycetidae</taxon>
        <taxon>Eurotiales</taxon>
        <taxon>Aspergillaceae</taxon>
        <taxon>Aspergillus</taxon>
        <taxon>Aspergillus subgen. Nidulantes</taxon>
    </lineage>
</organism>
<evidence type="ECO:0000256" key="2">
    <source>
        <dbReference type="ARBA" id="ARBA00023015"/>
    </source>
</evidence>
<dbReference type="SMART" id="SM00066">
    <property type="entry name" value="GAL4"/>
    <property type="match status" value="1"/>
</dbReference>
<dbReference type="Pfam" id="PF11951">
    <property type="entry name" value="Fungal_trans_2"/>
    <property type="match status" value="1"/>
</dbReference>
<comment type="subcellular location">
    <subcellularLocation>
        <location evidence="1">Nucleus</location>
    </subcellularLocation>
</comment>
<evidence type="ECO:0000259" key="6">
    <source>
        <dbReference type="PROSITE" id="PS50048"/>
    </source>
</evidence>
<dbReference type="PROSITE" id="PS50048">
    <property type="entry name" value="ZN2_CY6_FUNGAL_2"/>
    <property type="match status" value="1"/>
</dbReference>
<sequence>MNKACWTCRSRTIQCDQSRSPCAKCEKAGLECFDKRPLRWVKGVAIRGKMRGRLYEDSNADSISKSQTQLERTQKRIVASGVKCLAVENEMPVFALQDPRISNLDRASRYYMDYYNSRICKLFILYDSESNPFRHLLSYALDDSTLQQCIVALAARHFANSGQSFDQTNAIVAPRYIHANMDALHFKRQTIGALSGRLTHPELGKKDATMATILLLIFLDLLESGIDGWDYHLQGAKGLVNLYQSLNTGSQSEDSGETAQEVRRFIDRQFSLIATFGATLSGPKSRSEFSISGDGNWHPESVVRSFLGCPEFILKAIHFFSNQRDLIAELRRHGEMASDADIRDTVAMLELTENFDCAEWASDFQRSSHSTVDVQKLSTLSLAYKTAALLYGRRALGALKETLSANECLVVQLLALIDDLQSDTTLFKCLLWPTFIAGLECHTEAQQNVVLQSMKLLWDLTSCLNIINASKILQDRWREKASSGSLKYGGPDLYRIDRGWLLI</sequence>
<evidence type="ECO:0000256" key="1">
    <source>
        <dbReference type="ARBA" id="ARBA00004123"/>
    </source>
</evidence>
<evidence type="ECO:0000256" key="4">
    <source>
        <dbReference type="ARBA" id="ARBA00023163"/>
    </source>
</evidence>
<keyword evidence="5" id="KW-0539">Nucleus</keyword>
<dbReference type="GO" id="GO:0005634">
    <property type="term" value="C:nucleus"/>
    <property type="evidence" value="ECO:0007669"/>
    <property type="project" value="UniProtKB-SubCell"/>
</dbReference>
<dbReference type="CDD" id="cd00067">
    <property type="entry name" value="GAL4"/>
    <property type="match status" value="1"/>
</dbReference>
<reference evidence="8" key="1">
    <citation type="journal article" date="2017" name="Genome Biol.">
        <title>Comparative genomics reveals high biological diversity and specific adaptations in the industrially and medically important fungal genus Aspergillus.</title>
        <authorList>
            <person name="de Vries R.P."/>
            <person name="Riley R."/>
            <person name="Wiebenga A."/>
            <person name="Aguilar-Osorio G."/>
            <person name="Amillis S."/>
            <person name="Uchima C.A."/>
            <person name="Anderluh G."/>
            <person name="Asadollahi M."/>
            <person name="Askin M."/>
            <person name="Barry K."/>
            <person name="Battaglia E."/>
            <person name="Bayram O."/>
            <person name="Benocci T."/>
            <person name="Braus-Stromeyer S.A."/>
            <person name="Caldana C."/>
            <person name="Canovas D."/>
            <person name="Cerqueira G.C."/>
            <person name="Chen F."/>
            <person name="Chen W."/>
            <person name="Choi C."/>
            <person name="Clum A."/>
            <person name="Dos Santos R.A."/>
            <person name="Damasio A.R."/>
            <person name="Diallinas G."/>
            <person name="Emri T."/>
            <person name="Fekete E."/>
            <person name="Flipphi M."/>
            <person name="Freyberg S."/>
            <person name="Gallo A."/>
            <person name="Gournas C."/>
            <person name="Habgood R."/>
            <person name="Hainaut M."/>
            <person name="Harispe M.L."/>
            <person name="Henrissat B."/>
            <person name="Hilden K.S."/>
            <person name="Hope R."/>
            <person name="Hossain A."/>
            <person name="Karabika E."/>
            <person name="Karaffa L."/>
            <person name="Karanyi Z."/>
            <person name="Krasevec N."/>
            <person name="Kuo A."/>
            <person name="Kusch H."/>
            <person name="LaButti K."/>
            <person name="Lagendijk E.L."/>
            <person name="Lapidus A."/>
            <person name="Levasseur A."/>
            <person name="Lindquist E."/>
            <person name="Lipzen A."/>
            <person name="Logrieco A.F."/>
            <person name="MacCabe A."/>
            <person name="Maekelae M.R."/>
            <person name="Malavazi I."/>
            <person name="Melin P."/>
            <person name="Meyer V."/>
            <person name="Mielnichuk N."/>
            <person name="Miskei M."/>
            <person name="Molnar A.P."/>
            <person name="Mule G."/>
            <person name="Ngan C.Y."/>
            <person name="Orejas M."/>
            <person name="Orosz E."/>
            <person name="Ouedraogo J.P."/>
            <person name="Overkamp K.M."/>
            <person name="Park H.-S."/>
            <person name="Perrone G."/>
            <person name="Piumi F."/>
            <person name="Punt P.J."/>
            <person name="Ram A.F."/>
            <person name="Ramon A."/>
            <person name="Rauscher S."/>
            <person name="Record E."/>
            <person name="Riano-Pachon D.M."/>
            <person name="Robert V."/>
            <person name="Roehrig J."/>
            <person name="Ruller R."/>
            <person name="Salamov A."/>
            <person name="Salih N.S."/>
            <person name="Samson R.A."/>
            <person name="Sandor E."/>
            <person name="Sanguinetti M."/>
            <person name="Schuetze T."/>
            <person name="Sepcic K."/>
            <person name="Shelest E."/>
            <person name="Sherlock G."/>
            <person name="Sophianopoulou V."/>
            <person name="Squina F.M."/>
            <person name="Sun H."/>
            <person name="Susca A."/>
            <person name="Todd R.B."/>
            <person name="Tsang A."/>
            <person name="Unkles S.E."/>
            <person name="van de Wiele N."/>
            <person name="van Rossen-Uffink D."/>
            <person name="Oliveira J.V."/>
            <person name="Vesth T.C."/>
            <person name="Visser J."/>
            <person name="Yu J.-H."/>
            <person name="Zhou M."/>
            <person name="Andersen M.R."/>
            <person name="Archer D.B."/>
            <person name="Baker S.E."/>
            <person name="Benoit I."/>
            <person name="Brakhage A.A."/>
            <person name="Braus G.H."/>
            <person name="Fischer R."/>
            <person name="Frisvad J.C."/>
            <person name="Goldman G.H."/>
            <person name="Houbraken J."/>
            <person name="Oakley B."/>
            <person name="Pocsi I."/>
            <person name="Scazzocchio C."/>
            <person name="Seiboth B."/>
            <person name="vanKuyk P.A."/>
            <person name="Wortman J."/>
            <person name="Dyer P.S."/>
            <person name="Grigoriev I.V."/>
        </authorList>
    </citation>
    <scope>NUCLEOTIDE SEQUENCE [LARGE SCALE GENOMIC DNA]</scope>
    <source>
        <strain evidence="8">CBS 583.65</strain>
    </source>
</reference>
<dbReference type="InterPro" id="IPR021858">
    <property type="entry name" value="Fun_TF"/>
</dbReference>
<dbReference type="GO" id="GO:0000976">
    <property type="term" value="F:transcription cis-regulatory region binding"/>
    <property type="evidence" value="ECO:0007669"/>
    <property type="project" value="TreeGrafter"/>
</dbReference>
<evidence type="ECO:0000256" key="3">
    <source>
        <dbReference type="ARBA" id="ARBA00023125"/>
    </source>
</evidence>
<dbReference type="AlphaFoldDB" id="A0A1L9Q5F6"/>
<dbReference type="PANTHER" id="PTHR37534:SF8">
    <property type="entry name" value="ZN(II)2CYS6 TRANSCRIPTION FACTOR (EUROFUNG)"/>
    <property type="match status" value="1"/>
</dbReference>
<gene>
    <name evidence="7" type="ORF">ASPVEDRAFT_48046</name>
</gene>
<dbReference type="Gene3D" id="4.10.240.10">
    <property type="entry name" value="Zn(2)-C6 fungal-type DNA-binding domain"/>
    <property type="match status" value="1"/>
</dbReference>
<keyword evidence="8" id="KW-1185">Reference proteome</keyword>
<dbReference type="GO" id="GO:0000981">
    <property type="term" value="F:DNA-binding transcription factor activity, RNA polymerase II-specific"/>
    <property type="evidence" value="ECO:0007669"/>
    <property type="project" value="InterPro"/>
</dbReference>
<evidence type="ECO:0000313" key="7">
    <source>
        <dbReference type="EMBL" id="OJJ08918.1"/>
    </source>
</evidence>
<keyword evidence="4" id="KW-0804">Transcription</keyword>
<proteinExistence type="predicted"/>